<dbReference type="Gene3D" id="3.10.50.40">
    <property type="match status" value="1"/>
</dbReference>
<dbReference type="InterPro" id="IPR046357">
    <property type="entry name" value="PPIase_dom_sf"/>
</dbReference>
<evidence type="ECO:0000256" key="3">
    <source>
        <dbReference type="ARBA" id="ARBA00013194"/>
    </source>
</evidence>
<keyword evidence="6 11" id="KW-0697">Rotamase</keyword>
<dbReference type="SUPFAM" id="SSF54534">
    <property type="entry name" value="FKBP-like"/>
    <property type="match status" value="1"/>
</dbReference>
<organism evidence="14 15">
    <name type="scientific">Candidatus Olsenella pullistercoris</name>
    <dbReference type="NCBI Taxonomy" id="2838712"/>
    <lineage>
        <taxon>Bacteria</taxon>
        <taxon>Bacillati</taxon>
        <taxon>Actinomycetota</taxon>
        <taxon>Coriobacteriia</taxon>
        <taxon>Coriobacteriales</taxon>
        <taxon>Atopobiaceae</taxon>
        <taxon>Olsenella</taxon>
    </lineage>
</organism>
<dbReference type="Pfam" id="PF05698">
    <property type="entry name" value="Trigger_C"/>
    <property type="match status" value="1"/>
</dbReference>
<evidence type="ECO:0000256" key="4">
    <source>
        <dbReference type="ARBA" id="ARBA00016902"/>
    </source>
</evidence>
<dbReference type="GO" id="GO:0005737">
    <property type="term" value="C:cytoplasm"/>
    <property type="evidence" value="ECO:0007669"/>
    <property type="project" value="UniProtKB-SubCell"/>
</dbReference>
<comment type="similarity">
    <text evidence="2 11">Belongs to the FKBP-type PPIase family. Tig subfamily.</text>
</comment>
<keyword evidence="8 11" id="KW-0413">Isomerase</keyword>
<dbReference type="InterPro" id="IPR036611">
    <property type="entry name" value="Trigger_fac_ribosome-bd_sf"/>
</dbReference>
<dbReference type="InterPro" id="IPR027304">
    <property type="entry name" value="Trigger_fact/SurA_dom_sf"/>
</dbReference>
<keyword evidence="7 11" id="KW-0143">Chaperone</keyword>
<evidence type="ECO:0000313" key="14">
    <source>
        <dbReference type="EMBL" id="HIZ46663.1"/>
    </source>
</evidence>
<dbReference type="InterPro" id="IPR008881">
    <property type="entry name" value="Trigger_fac_ribosome-bd_bac"/>
</dbReference>
<accession>A0A9D2EZ43</accession>
<dbReference type="InterPro" id="IPR005215">
    <property type="entry name" value="Trig_fac"/>
</dbReference>
<dbReference type="Gene3D" id="1.10.3120.10">
    <property type="entry name" value="Trigger factor, C-terminal domain"/>
    <property type="match status" value="1"/>
</dbReference>
<dbReference type="InterPro" id="IPR037041">
    <property type="entry name" value="Trigger_fac_C_sf"/>
</dbReference>
<comment type="domain">
    <text evidence="11">Consists of 3 domains; the N-terminus binds the ribosome, the middle domain has PPIase activity, while the C-terminus has intrinsic chaperone activity on its own.</text>
</comment>
<dbReference type="Pfam" id="PF05697">
    <property type="entry name" value="Trigger_N"/>
    <property type="match status" value="1"/>
</dbReference>
<dbReference type="PIRSF" id="PIRSF003095">
    <property type="entry name" value="Trigger_factor"/>
    <property type="match status" value="1"/>
</dbReference>
<dbReference type="GO" id="GO:0006457">
    <property type="term" value="P:protein folding"/>
    <property type="evidence" value="ECO:0007669"/>
    <property type="project" value="UniProtKB-UniRule"/>
</dbReference>
<name>A0A9D2EZ43_9ACTN</name>
<dbReference type="AlphaFoldDB" id="A0A9D2EZ43"/>
<evidence type="ECO:0000256" key="6">
    <source>
        <dbReference type="ARBA" id="ARBA00023110"/>
    </source>
</evidence>
<dbReference type="NCBIfam" id="TIGR00115">
    <property type="entry name" value="tig"/>
    <property type="match status" value="1"/>
</dbReference>
<keyword evidence="11" id="KW-0963">Cytoplasm</keyword>
<reference evidence="14" key="2">
    <citation type="submission" date="2021-04" db="EMBL/GenBank/DDBJ databases">
        <authorList>
            <person name="Gilroy R."/>
        </authorList>
    </citation>
    <scope>NUCLEOTIDE SEQUENCE</scope>
    <source>
        <strain evidence="14">ChiHjej12B11-14209</strain>
    </source>
</reference>
<evidence type="ECO:0000256" key="2">
    <source>
        <dbReference type="ARBA" id="ARBA00005464"/>
    </source>
</evidence>
<keyword evidence="9 11" id="KW-0131">Cell cycle</keyword>
<dbReference type="GO" id="GO:0003755">
    <property type="term" value="F:peptidyl-prolyl cis-trans isomerase activity"/>
    <property type="evidence" value="ECO:0007669"/>
    <property type="project" value="UniProtKB-UniRule"/>
</dbReference>
<dbReference type="GO" id="GO:0015031">
    <property type="term" value="P:protein transport"/>
    <property type="evidence" value="ECO:0007669"/>
    <property type="project" value="UniProtKB-UniRule"/>
</dbReference>
<protein>
    <recommendedName>
        <fullName evidence="4 11">Trigger factor</fullName>
        <shortName evidence="11">TF</shortName>
        <ecNumber evidence="3 11">5.2.1.8</ecNumber>
    </recommendedName>
    <alternativeName>
        <fullName evidence="10 11">PPIase</fullName>
    </alternativeName>
</protein>
<dbReference type="SUPFAM" id="SSF102735">
    <property type="entry name" value="Trigger factor ribosome-binding domain"/>
    <property type="match status" value="1"/>
</dbReference>
<reference evidence="14" key="1">
    <citation type="journal article" date="2021" name="PeerJ">
        <title>Extensive microbial diversity within the chicken gut microbiome revealed by metagenomics and culture.</title>
        <authorList>
            <person name="Gilroy R."/>
            <person name="Ravi A."/>
            <person name="Getino M."/>
            <person name="Pursley I."/>
            <person name="Horton D.L."/>
            <person name="Alikhan N.F."/>
            <person name="Baker D."/>
            <person name="Gharbi K."/>
            <person name="Hall N."/>
            <person name="Watson M."/>
            <person name="Adriaenssens E.M."/>
            <person name="Foster-Nyarko E."/>
            <person name="Jarju S."/>
            <person name="Secka A."/>
            <person name="Antonio M."/>
            <person name="Oren A."/>
            <person name="Chaudhuri R.R."/>
            <person name="La Ragione R."/>
            <person name="Hildebrand F."/>
            <person name="Pallen M.J."/>
        </authorList>
    </citation>
    <scope>NUCLEOTIDE SEQUENCE</scope>
    <source>
        <strain evidence="14">ChiHjej12B11-14209</strain>
    </source>
</reference>
<evidence type="ECO:0000259" key="12">
    <source>
        <dbReference type="Pfam" id="PF05697"/>
    </source>
</evidence>
<evidence type="ECO:0000256" key="9">
    <source>
        <dbReference type="ARBA" id="ARBA00023306"/>
    </source>
</evidence>
<comment type="subcellular location">
    <subcellularLocation>
        <location evidence="11">Cytoplasm</location>
    </subcellularLocation>
    <text evidence="11">About half TF is bound to the ribosome near the polypeptide exit tunnel while the other half is free in the cytoplasm.</text>
</comment>
<evidence type="ECO:0000256" key="8">
    <source>
        <dbReference type="ARBA" id="ARBA00023235"/>
    </source>
</evidence>
<dbReference type="Proteomes" id="UP000824062">
    <property type="component" value="Unassembled WGS sequence"/>
</dbReference>
<dbReference type="SUPFAM" id="SSF109998">
    <property type="entry name" value="Triger factor/SurA peptide-binding domain-like"/>
    <property type="match status" value="1"/>
</dbReference>
<sequence>MKITVTAEAPADEKMVATITIPAADVDKAIADTYKDIAHKYNFQGFRRDHAPRPVIDGIMGREAVLAQATNDLLNAAEPLMLEELDVTPVGRVSFGPEGADPELAQQGADYVVAATIGVRPSAELSSYDAPAINMPPEEATEAEIDWQIDQLLSYQVTYEDVEEDRAAEPGDVVSVDVENVEGAGHLAGKNRMLALDGQQVPEQLQEGIVGMKKGEEKAIEWTHTHVHEGEEHSHTFSVKVTLNAIKKAVKPELTDEIAKKYGYDDVAAFREAVKEEIEGDKKTTLPNLKEDRVVEAVGKLLELETIPEAYQNEVFNELASEFLAQLQRQNVSLDMFLRARGVKSEDFIADLRAQAEERARQSLALDAVAAKLGIEATEDDVREEFEKAGVEDVDASVEQWRGEGRLPAIRDSIRRTKALDWLVENAKVTIVDEVAERAAEAEADGE</sequence>
<proteinExistence type="inferred from homology"/>
<evidence type="ECO:0000256" key="11">
    <source>
        <dbReference type="HAMAP-Rule" id="MF_00303"/>
    </source>
</evidence>
<gene>
    <name evidence="11 14" type="primary">tig</name>
    <name evidence="14" type="ORF">IAA19_06560</name>
</gene>
<keyword evidence="5 11" id="KW-0132">Cell division</keyword>
<dbReference type="HAMAP" id="MF_00303">
    <property type="entry name" value="Trigger_factor_Tig"/>
    <property type="match status" value="1"/>
</dbReference>
<dbReference type="InterPro" id="IPR008880">
    <property type="entry name" value="Trigger_fac_C"/>
</dbReference>
<evidence type="ECO:0000259" key="13">
    <source>
        <dbReference type="Pfam" id="PF05698"/>
    </source>
</evidence>
<dbReference type="EC" id="5.2.1.8" evidence="3 11"/>
<evidence type="ECO:0000256" key="10">
    <source>
        <dbReference type="ARBA" id="ARBA00029986"/>
    </source>
</evidence>
<feature type="domain" description="Trigger factor C-terminal" evidence="13">
    <location>
        <begin position="267"/>
        <end position="425"/>
    </location>
</feature>
<feature type="domain" description="Trigger factor ribosome-binding bacterial" evidence="12">
    <location>
        <begin position="5"/>
        <end position="152"/>
    </location>
</feature>
<evidence type="ECO:0000256" key="7">
    <source>
        <dbReference type="ARBA" id="ARBA00023186"/>
    </source>
</evidence>
<dbReference type="Gene3D" id="3.30.70.1050">
    <property type="entry name" value="Trigger factor ribosome-binding domain"/>
    <property type="match status" value="1"/>
</dbReference>
<evidence type="ECO:0000313" key="15">
    <source>
        <dbReference type="Proteomes" id="UP000824062"/>
    </source>
</evidence>
<evidence type="ECO:0000256" key="5">
    <source>
        <dbReference type="ARBA" id="ARBA00022618"/>
    </source>
</evidence>
<evidence type="ECO:0000256" key="1">
    <source>
        <dbReference type="ARBA" id="ARBA00000971"/>
    </source>
</evidence>
<dbReference type="EMBL" id="DXBM01000053">
    <property type="protein sequence ID" value="HIZ46663.1"/>
    <property type="molecule type" value="Genomic_DNA"/>
</dbReference>
<comment type="function">
    <text evidence="11">Involved in protein export. Acts as a chaperone by maintaining the newly synthesized protein in an open conformation. Functions as a peptidyl-prolyl cis-trans isomerase.</text>
</comment>
<dbReference type="GO" id="GO:0051301">
    <property type="term" value="P:cell division"/>
    <property type="evidence" value="ECO:0007669"/>
    <property type="project" value="UniProtKB-KW"/>
</dbReference>
<comment type="caution">
    <text evidence="14">The sequence shown here is derived from an EMBL/GenBank/DDBJ whole genome shotgun (WGS) entry which is preliminary data.</text>
</comment>
<comment type="catalytic activity">
    <reaction evidence="1 11">
        <text>[protein]-peptidylproline (omega=180) = [protein]-peptidylproline (omega=0)</text>
        <dbReference type="Rhea" id="RHEA:16237"/>
        <dbReference type="Rhea" id="RHEA-COMP:10747"/>
        <dbReference type="Rhea" id="RHEA-COMP:10748"/>
        <dbReference type="ChEBI" id="CHEBI:83833"/>
        <dbReference type="ChEBI" id="CHEBI:83834"/>
        <dbReference type="EC" id="5.2.1.8"/>
    </reaction>
</comment>